<dbReference type="EMBL" id="SNRW01018665">
    <property type="protein sequence ID" value="KAA6367118.1"/>
    <property type="molecule type" value="Genomic_DNA"/>
</dbReference>
<dbReference type="PANTHER" id="PTHR33050:SF7">
    <property type="entry name" value="RIBONUCLEASE H"/>
    <property type="match status" value="1"/>
</dbReference>
<proteinExistence type="predicted"/>
<protein>
    <submittedName>
        <fullName evidence="1">Uncharacterized protein</fullName>
    </submittedName>
</protein>
<accession>A0A5J4U9S1</accession>
<evidence type="ECO:0000313" key="1">
    <source>
        <dbReference type="EMBL" id="KAA6367118.1"/>
    </source>
</evidence>
<dbReference type="InterPro" id="IPR052055">
    <property type="entry name" value="Hepadnavirus_pol/RT"/>
</dbReference>
<dbReference type="AlphaFoldDB" id="A0A5J4U9S1"/>
<dbReference type="Proteomes" id="UP000324800">
    <property type="component" value="Unassembled WGS sequence"/>
</dbReference>
<gene>
    <name evidence="1" type="ORF">EZS28_037354</name>
</gene>
<organism evidence="1 2">
    <name type="scientific">Streblomastix strix</name>
    <dbReference type="NCBI Taxonomy" id="222440"/>
    <lineage>
        <taxon>Eukaryota</taxon>
        <taxon>Metamonada</taxon>
        <taxon>Preaxostyla</taxon>
        <taxon>Oxymonadida</taxon>
        <taxon>Streblomastigidae</taxon>
        <taxon>Streblomastix</taxon>
    </lineage>
</organism>
<comment type="caution">
    <text evidence="1">The sequence shown here is derived from an EMBL/GenBank/DDBJ whole genome shotgun (WGS) entry which is preliminary data.</text>
</comment>
<name>A0A5J4U9S1_9EUKA</name>
<sequence length="214" mass="24380">MEEICWWKARMEEKRPIRASIQISIVILTTDASQKNSVPEGLIQEVEAIQQQPTRDSGLLCGLTSSEPFLKSRQVKTLKIETDNSATSYNLNSGAAAASLRKLTDHILKIVEDTSIQIHPFHIKVKTNTIPDSHSRQTIFGDYSLKEKILKKISMILGLKPTVVMFAKRRNKYFQRFASLIKDNQAIAQDHLSIPWCQELPYLHPPIRHHAGRK</sequence>
<dbReference type="PANTHER" id="PTHR33050">
    <property type="entry name" value="REVERSE TRANSCRIPTASE DOMAIN-CONTAINING PROTEIN"/>
    <property type="match status" value="1"/>
</dbReference>
<evidence type="ECO:0000313" key="2">
    <source>
        <dbReference type="Proteomes" id="UP000324800"/>
    </source>
</evidence>
<reference evidence="1 2" key="1">
    <citation type="submission" date="2019-03" db="EMBL/GenBank/DDBJ databases">
        <title>Single cell metagenomics reveals metabolic interactions within the superorganism composed of flagellate Streblomastix strix and complex community of Bacteroidetes bacteria on its surface.</title>
        <authorList>
            <person name="Treitli S.C."/>
            <person name="Kolisko M."/>
            <person name="Husnik F."/>
            <person name="Keeling P."/>
            <person name="Hampl V."/>
        </authorList>
    </citation>
    <scope>NUCLEOTIDE SEQUENCE [LARGE SCALE GENOMIC DNA]</scope>
    <source>
        <strain evidence="1">ST1C</strain>
    </source>
</reference>